<dbReference type="EMBL" id="JAJEPR010000004">
    <property type="protein sequence ID" value="MCC2188948.1"/>
    <property type="molecule type" value="Genomic_DNA"/>
</dbReference>
<sequence>MSDEKIQRINELARRSKAEGLTEEEKKEQQLLRKEFLASVRMNLKSQLDNIDILNKDGSVENLGEKYGQKLKEKGN</sequence>
<evidence type="ECO:0000313" key="3">
    <source>
        <dbReference type="EMBL" id="MCC2188948.1"/>
    </source>
</evidence>
<evidence type="ECO:0000256" key="1">
    <source>
        <dbReference type="ARBA" id="ARBA00022490"/>
    </source>
</evidence>
<comment type="caution">
    <text evidence="3">The sequence shown here is derived from an EMBL/GenBank/DDBJ whole genome shotgun (WGS) entry which is preliminary data.</text>
</comment>
<reference evidence="3 4" key="1">
    <citation type="submission" date="2021-10" db="EMBL/GenBank/DDBJ databases">
        <title>Anaerobic single-cell dispensing facilitates the cultivation of human gut bacteria.</title>
        <authorList>
            <person name="Afrizal A."/>
        </authorList>
    </citation>
    <scope>NUCLEOTIDE SEQUENCE [LARGE SCALE GENOMIC DNA]</scope>
    <source>
        <strain evidence="3 4">CLA-AA-H277</strain>
    </source>
</reference>
<dbReference type="Proteomes" id="UP001197875">
    <property type="component" value="Unassembled WGS sequence"/>
</dbReference>
<proteinExistence type="inferred from homology"/>
<organism evidence="3 4">
    <name type="scientific">Fusicatenibacter faecihominis</name>
    <dbReference type="NCBI Taxonomy" id="2881276"/>
    <lineage>
        <taxon>Bacteria</taxon>
        <taxon>Bacillati</taxon>
        <taxon>Bacillota</taxon>
        <taxon>Clostridia</taxon>
        <taxon>Lachnospirales</taxon>
        <taxon>Lachnospiraceae</taxon>
        <taxon>Fusicatenibacter</taxon>
    </lineage>
</organism>
<dbReference type="PANTHER" id="PTHR37300:SF1">
    <property type="entry name" value="UPF0291 PROTEIN YNZC"/>
    <property type="match status" value="1"/>
</dbReference>
<protein>
    <recommendedName>
        <fullName evidence="2">UPF0291 protein LKD71_03755</fullName>
    </recommendedName>
</protein>
<accession>A0AAE3DR77</accession>
<dbReference type="HAMAP" id="MF_01103">
    <property type="entry name" value="UPF0291"/>
    <property type="match status" value="1"/>
</dbReference>
<dbReference type="Gene3D" id="1.10.287.540">
    <property type="entry name" value="Helix hairpin bin"/>
    <property type="match status" value="1"/>
</dbReference>
<dbReference type="SUPFAM" id="SSF158221">
    <property type="entry name" value="YnzC-like"/>
    <property type="match status" value="1"/>
</dbReference>
<evidence type="ECO:0000313" key="4">
    <source>
        <dbReference type="Proteomes" id="UP001197875"/>
    </source>
</evidence>
<dbReference type="GO" id="GO:0005737">
    <property type="term" value="C:cytoplasm"/>
    <property type="evidence" value="ECO:0007669"/>
    <property type="project" value="UniProtKB-SubCell"/>
</dbReference>
<dbReference type="AlphaFoldDB" id="A0AAE3DR77"/>
<dbReference type="InterPro" id="IPR009242">
    <property type="entry name" value="DUF896"/>
</dbReference>
<dbReference type="PANTHER" id="PTHR37300">
    <property type="entry name" value="UPF0291 PROTEIN CBO2609/CLC_2481"/>
    <property type="match status" value="1"/>
</dbReference>
<comment type="similarity">
    <text evidence="2">Belongs to the UPF0291 family.</text>
</comment>
<comment type="subcellular location">
    <subcellularLocation>
        <location evidence="2">Cytoplasm</location>
    </subcellularLocation>
</comment>
<keyword evidence="1 2" id="KW-0963">Cytoplasm</keyword>
<dbReference type="Pfam" id="PF05979">
    <property type="entry name" value="DUF896"/>
    <property type="match status" value="1"/>
</dbReference>
<evidence type="ECO:0000256" key="2">
    <source>
        <dbReference type="HAMAP-Rule" id="MF_01103"/>
    </source>
</evidence>
<keyword evidence="4" id="KW-1185">Reference proteome</keyword>
<name>A0AAE3DR77_9FIRM</name>
<gene>
    <name evidence="3" type="ORF">LKD71_03755</name>
</gene>